<proteinExistence type="predicted"/>
<dbReference type="NCBIfam" id="NF042934">
    <property type="entry name" value="cis_reg_atten"/>
    <property type="match status" value="1"/>
</dbReference>
<dbReference type="RefSeq" id="WP_326714740.1">
    <property type="nucleotide sequence ID" value="NZ_JBGOSP010000011.1"/>
</dbReference>
<comment type="caution">
    <text evidence="1">The sequence shown here is derived from an EMBL/GenBank/DDBJ whole genome shotgun (WGS) entry which is preliminary data.</text>
</comment>
<dbReference type="InterPro" id="IPR049979">
    <property type="entry name" value="Cys_resp_CS_actino"/>
</dbReference>
<evidence type="ECO:0000313" key="1">
    <source>
        <dbReference type="EMBL" id="MFA3839067.1"/>
    </source>
</evidence>
<reference evidence="1 2" key="1">
    <citation type="submission" date="2024-08" db="EMBL/GenBank/DDBJ databases">
        <title>Genome sequence of Streptomyces aureus CACIA-1.46HGO.</title>
        <authorList>
            <person name="Evangelista-Martinez Z."/>
        </authorList>
    </citation>
    <scope>NUCLEOTIDE SEQUENCE [LARGE SCALE GENOMIC DNA]</scope>
    <source>
        <strain evidence="1 2">CACIA-1.46HGO</strain>
    </source>
</reference>
<name>A0ABV4SKU9_9ACTN</name>
<protein>
    <submittedName>
        <fullName evidence="1">Leader peptide</fullName>
    </submittedName>
</protein>
<organism evidence="1 2">
    <name type="scientific">Streptomyces aureus</name>
    <dbReference type="NCBI Taxonomy" id="193461"/>
    <lineage>
        <taxon>Bacteria</taxon>
        <taxon>Bacillati</taxon>
        <taxon>Actinomycetota</taxon>
        <taxon>Actinomycetes</taxon>
        <taxon>Kitasatosporales</taxon>
        <taxon>Streptomycetaceae</taxon>
        <taxon>Streptomyces</taxon>
    </lineage>
</organism>
<sequence>MTQVSRLCAMVLAPYRPVHLYTRAHIDLQRVAGALCCS</sequence>
<dbReference type="Proteomes" id="UP001571476">
    <property type="component" value="Unassembled WGS sequence"/>
</dbReference>
<dbReference type="EMBL" id="JBGOSP010000011">
    <property type="protein sequence ID" value="MFA3839067.1"/>
    <property type="molecule type" value="Genomic_DNA"/>
</dbReference>
<accession>A0ABV4SKU9</accession>
<evidence type="ECO:0000313" key="2">
    <source>
        <dbReference type="Proteomes" id="UP001571476"/>
    </source>
</evidence>
<gene>
    <name evidence="1" type="ORF">ACEG43_23315</name>
</gene>
<keyword evidence="2" id="KW-1185">Reference proteome</keyword>